<dbReference type="SMART" id="SM00034">
    <property type="entry name" value="CLECT"/>
    <property type="match status" value="2"/>
</dbReference>
<dbReference type="Proteomes" id="UP001187315">
    <property type="component" value="Unassembled WGS sequence"/>
</dbReference>
<dbReference type="AlphaFoldDB" id="A0AA88NWL8"/>
<dbReference type="InterPro" id="IPR016186">
    <property type="entry name" value="C-type_lectin-like/link_sf"/>
</dbReference>
<comment type="caution">
    <text evidence="3">The sequence shown here is derived from an EMBL/GenBank/DDBJ whole genome shotgun (WGS) entry which is preliminary data.</text>
</comment>
<dbReference type="InterPro" id="IPR001304">
    <property type="entry name" value="C-type_lectin-like"/>
</dbReference>
<accession>A0AA88NWL8</accession>
<reference evidence="3" key="1">
    <citation type="submission" date="2023-08" db="EMBL/GenBank/DDBJ databases">
        <title>Pelteobagrus vachellii genome.</title>
        <authorList>
            <person name="Liu H."/>
        </authorList>
    </citation>
    <scope>NUCLEOTIDE SEQUENCE</scope>
    <source>
        <strain evidence="3">PRFRI_2022a</strain>
        <tissue evidence="3">Muscle</tissue>
    </source>
</reference>
<dbReference type="InterPro" id="IPR016187">
    <property type="entry name" value="CTDL_fold"/>
</dbReference>
<evidence type="ECO:0000256" key="1">
    <source>
        <dbReference type="ARBA" id="ARBA00023157"/>
    </source>
</evidence>
<feature type="domain" description="C-type lectin" evidence="2">
    <location>
        <begin position="122"/>
        <end position="216"/>
    </location>
</feature>
<evidence type="ECO:0000313" key="4">
    <source>
        <dbReference type="Proteomes" id="UP001187315"/>
    </source>
</evidence>
<organism evidence="3 4">
    <name type="scientific">Tachysurus vachellii</name>
    <name type="common">Darkbarbel catfish</name>
    <name type="synonym">Pelteobagrus vachellii</name>
    <dbReference type="NCBI Taxonomy" id="175792"/>
    <lineage>
        <taxon>Eukaryota</taxon>
        <taxon>Metazoa</taxon>
        <taxon>Chordata</taxon>
        <taxon>Craniata</taxon>
        <taxon>Vertebrata</taxon>
        <taxon>Euteleostomi</taxon>
        <taxon>Actinopterygii</taxon>
        <taxon>Neopterygii</taxon>
        <taxon>Teleostei</taxon>
        <taxon>Ostariophysi</taxon>
        <taxon>Siluriformes</taxon>
        <taxon>Bagridae</taxon>
        <taxon>Tachysurus</taxon>
    </lineage>
</organism>
<dbReference type="PANTHER" id="PTHR45784">
    <property type="entry name" value="C-TYPE LECTIN DOMAIN FAMILY 20 MEMBER A-RELATED"/>
    <property type="match status" value="1"/>
</dbReference>
<evidence type="ECO:0000313" key="3">
    <source>
        <dbReference type="EMBL" id="KAK2865815.1"/>
    </source>
</evidence>
<dbReference type="Pfam" id="PF00059">
    <property type="entry name" value="Lectin_C"/>
    <property type="match status" value="2"/>
</dbReference>
<proteinExistence type="predicted"/>
<dbReference type="SUPFAM" id="SSF56436">
    <property type="entry name" value="C-type lectin-like"/>
    <property type="match status" value="2"/>
</dbReference>
<dbReference type="PANTHER" id="PTHR45784:SF3">
    <property type="entry name" value="C-TYPE LECTIN DOMAIN FAMILY 4 MEMBER K-LIKE-RELATED"/>
    <property type="match status" value="1"/>
</dbReference>
<gene>
    <name evidence="3" type="ORF">Q7C36_001871</name>
</gene>
<dbReference type="Gene3D" id="3.10.100.10">
    <property type="entry name" value="Mannose-Binding Protein A, subunit A"/>
    <property type="match status" value="2"/>
</dbReference>
<name>A0AA88NWL8_TACVA</name>
<dbReference type="PROSITE" id="PS50041">
    <property type="entry name" value="C_TYPE_LECTIN_2"/>
    <property type="match status" value="2"/>
</dbReference>
<protein>
    <recommendedName>
        <fullName evidence="2">C-type lectin domain-containing protein</fullName>
    </recommendedName>
</protein>
<sequence>MTWANAKTYCETNYQSLAVVETADDWNRLTAEAVRHGLGVTGWIGVYNDVDGWYWTVYSPVPYIENIGNWAPGQPDDFGGNQTCIAMESDGTWSDYCCSDLKPFICATSGGLITITSPALDWLGSRDYCVSHYLDLASPKNVTENNEIQPFVSPQGTSWIGIYRHSWTWVNGDDGSGLPWHPGNPNNVDGDDNCGFLDNSLLKDKPCSSQFYFFCHIPYTVRQQVLKLKIKGDNSVFGPPSQAAILQQVKQKLKDHGIERETNVTWRVWPDGTIVHMKSKNDL</sequence>
<dbReference type="InterPro" id="IPR018378">
    <property type="entry name" value="C-type_lectin_CS"/>
</dbReference>
<dbReference type="EMBL" id="JAVHJS010000002">
    <property type="protein sequence ID" value="KAK2865815.1"/>
    <property type="molecule type" value="Genomic_DNA"/>
</dbReference>
<dbReference type="PROSITE" id="PS00615">
    <property type="entry name" value="C_TYPE_LECTIN_1"/>
    <property type="match status" value="1"/>
</dbReference>
<keyword evidence="4" id="KW-1185">Reference proteome</keyword>
<keyword evidence="1" id="KW-1015">Disulfide bond</keyword>
<evidence type="ECO:0000259" key="2">
    <source>
        <dbReference type="PROSITE" id="PS50041"/>
    </source>
</evidence>
<feature type="domain" description="C-type lectin" evidence="2">
    <location>
        <begin position="1"/>
        <end position="107"/>
    </location>
</feature>